<dbReference type="InterPro" id="IPR012133">
    <property type="entry name" value="Alpha-hydoxy_acid_DH_FMN"/>
</dbReference>
<evidence type="ECO:0000256" key="3">
    <source>
        <dbReference type="ARBA" id="ARBA00022643"/>
    </source>
</evidence>
<feature type="binding site" evidence="7">
    <location>
        <position position="278"/>
    </location>
    <ligand>
        <name>FMN</name>
        <dbReference type="ChEBI" id="CHEBI:58210"/>
    </ligand>
</feature>
<dbReference type="InterPro" id="IPR037396">
    <property type="entry name" value="FMN_HAD"/>
</dbReference>
<feature type="binding site" evidence="7">
    <location>
        <position position="159"/>
    </location>
    <ligand>
        <name>FMN</name>
        <dbReference type="ChEBI" id="CHEBI:58210"/>
    </ligand>
</feature>
<dbReference type="GO" id="GO:0004459">
    <property type="term" value="F:L-lactate dehydrogenase (NAD+) activity"/>
    <property type="evidence" value="ECO:0007669"/>
    <property type="project" value="TreeGrafter"/>
</dbReference>
<reference evidence="9 10" key="1">
    <citation type="submission" date="2018-11" db="EMBL/GenBank/DDBJ databases">
        <authorList>
            <consortium name="Pathogen Informatics"/>
        </authorList>
    </citation>
    <scope>NUCLEOTIDE SEQUENCE [LARGE SCALE GENOMIC DNA]</scope>
    <source>
        <strain evidence="9 10">NCTC11458</strain>
    </source>
</reference>
<evidence type="ECO:0000256" key="6">
    <source>
        <dbReference type="PIRSR" id="PIRSR000138-1"/>
    </source>
</evidence>
<dbReference type="GO" id="GO:0004460">
    <property type="term" value="F:L-lactate dehydrogenase (cytochrome) activity"/>
    <property type="evidence" value="ECO:0007669"/>
    <property type="project" value="UniProtKB-EC"/>
</dbReference>
<dbReference type="InterPro" id="IPR008259">
    <property type="entry name" value="FMN_hydac_DH_AS"/>
</dbReference>
<dbReference type="GeneID" id="29674639"/>
<feature type="binding site" evidence="7">
    <location>
        <position position="28"/>
    </location>
    <ligand>
        <name>glyoxylate</name>
        <dbReference type="ChEBI" id="CHEBI:36655"/>
    </ligand>
</feature>
<dbReference type="InterPro" id="IPR000262">
    <property type="entry name" value="FMN-dep_DH"/>
</dbReference>
<dbReference type="InterPro" id="IPR013785">
    <property type="entry name" value="Aldolase_TIM"/>
</dbReference>
<dbReference type="GO" id="GO:0005886">
    <property type="term" value="C:plasma membrane"/>
    <property type="evidence" value="ECO:0007669"/>
    <property type="project" value="TreeGrafter"/>
</dbReference>
<dbReference type="PANTHER" id="PTHR10578:SF107">
    <property type="entry name" value="2-HYDROXYACID OXIDASE 1"/>
    <property type="match status" value="1"/>
</dbReference>
<accession>A0A7Z8YAZ6</accession>
<comment type="caution">
    <text evidence="9">The sequence shown here is derived from an EMBL/GenBank/DDBJ whole genome shotgun (WGS) entry which is preliminary data.</text>
</comment>
<dbReference type="Pfam" id="PF01070">
    <property type="entry name" value="FMN_dh"/>
    <property type="match status" value="1"/>
</dbReference>
<evidence type="ECO:0000256" key="2">
    <source>
        <dbReference type="ARBA" id="ARBA00022630"/>
    </source>
</evidence>
<keyword evidence="2 7" id="KW-0285">Flavoprotein</keyword>
<dbReference type="NCBIfam" id="NF008398">
    <property type="entry name" value="PRK11197.1"/>
    <property type="match status" value="1"/>
</dbReference>
<name>A0A7Z8YAZ6_CAPOC</name>
<protein>
    <submittedName>
        <fullName evidence="9">L-lactate dehydrogenase</fullName>
        <ecNumber evidence="9">1.1.2.3</ecNumber>
    </submittedName>
</protein>
<dbReference type="OMA" id="RIWFRPK"/>
<dbReference type="PANTHER" id="PTHR10578">
    <property type="entry name" value="S -2-HYDROXY-ACID OXIDASE-RELATED"/>
    <property type="match status" value="1"/>
</dbReference>
<comment type="similarity">
    <text evidence="5">Belongs to the FMN-dependent alpha-hydroxy acid dehydrogenase family.</text>
</comment>
<dbReference type="Gene3D" id="3.20.20.70">
    <property type="entry name" value="Aldolase class I"/>
    <property type="match status" value="1"/>
</dbReference>
<feature type="binding site" evidence="7">
    <location>
        <position position="133"/>
    </location>
    <ligand>
        <name>glyoxylate</name>
        <dbReference type="ChEBI" id="CHEBI:36655"/>
    </ligand>
</feature>
<dbReference type="Proteomes" id="UP000276733">
    <property type="component" value="Unassembled WGS sequence"/>
</dbReference>
<feature type="active site" description="Proton acceptor" evidence="6">
    <location>
        <position position="280"/>
    </location>
</feature>
<evidence type="ECO:0000256" key="7">
    <source>
        <dbReference type="PIRSR" id="PIRSR000138-2"/>
    </source>
</evidence>
<evidence type="ECO:0000256" key="1">
    <source>
        <dbReference type="ARBA" id="ARBA00001917"/>
    </source>
</evidence>
<feature type="binding site" evidence="7">
    <location>
        <position position="131"/>
    </location>
    <ligand>
        <name>FMN</name>
        <dbReference type="ChEBI" id="CHEBI:58210"/>
    </ligand>
</feature>
<evidence type="ECO:0000313" key="9">
    <source>
        <dbReference type="EMBL" id="VDG80858.1"/>
    </source>
</evidence>
<dbReference type="RefSeq" id="WP_009421800.1">
    <property type="nucleotide sequence ID" value="NZ_CP082870.1"/>
</dbReference>
<dbReference type="GO" id="GO:0010181">
    <property type="term" value="F:FMN binding"/>
    <property type="evidence" value="ECO:0007669"/>
    <property type="project" value="InterPro"/>
</dbReference>
<dbReference type="FunFam" id="3.20.20.70:FF:000029">
    <property type="entry name" value="L-lactate dehydrogenase"/>
    <property type="match status" value="1"/>
</dbReference>
<feature type="binding site" evidence="7">
    <location>
        <begin position="334"/>
        <end position="335"/>
    </location>
    <ligand>
        <name>FMN</name>
        <dbReference type="ChEBI" id="CHEBI:58210"/>
    </ligand>
</feature>
<feature type="binding site" evidence="7">
    <location>
        <position position="110"/>
    </location>
    <ligand>
        <name>FMN</name>
        <dbReference type="ChEBI" id="CHEBI:58210"/>
    </ligand>
</feature>
<dbReference type="PROSITE" id="PS00557">
    <property type="entry name" value="FMN_HYDROXY_ACID_DH_1"/>
    <property type="match status" value="1"/>
</dbReference>
<dbReference type="PROSITE" id="PS51349">
    <property type="entry name" value="FMN_HYDROXY_ACID_DH_2"/>
    <property type="match status" value="1"/>
</dbReference>
<proteinExistence type="inferred from homology"/>
<gene>
    <name evidence="9" type="primary">lldD</name>
    <name evidence="9" type="ORF">NCTC11458_00138</name>
</gene>
<evidence type="ECO:0000256" key="4">
    <source>
        <dbReference type="ARBA" id="ARBA00023002"/>
    </source>
</evidence>
<dbReference type="AlphaFoldDB" id="A0A7Z8YAZ6"/>
<evidence type="ECO:0000256" key="5">
    <source>
        <dbReference type="ARBA" id="ARBA00024042"/>
    </source>
</evidence>
<feature type="binding site" evidence="7">
    <location>
        <begin position="81"/>
        <end position="83"/>
    </location>
    <ligand>
        <name>FMN</name>
        <dbReference type="ChEBI" id="CHEBI:58210"/>
    </ligand>
</feature>
<evidence type="ECO:0000259" key="8">
    <source>
        <dbReference type="PROSITE" id="PS51349"/>
    </source>
</evidence>
<feature type="binding site" evidence="7">
    <location>
        <position position="168"/>
    </location>
    <ligand>
        <name>glyoxylate</name>
        <dbReference type="ChEBI" id="CHEBI:36655"/>
    </ligand>
</feature>
<feature type="binding site" evidence="7">
    <location>
        <position position="256"/>
    </location>
    <ligand>
        <name>FMN</name>
        <dbReference type="ChEBI" id="CHEBI:58210"/>
    </ligand>
</feature>
<feature type="domain" description="FMN hydroxy acid dehydrogenase" evidence="8">
    <location>
        <begin position="2"/>
        <end position="385"/>
    </location>
</feature>
<dbReference type="EMBL" id="UYIQ01000001">
    <property type="protein sequence ID" value="VDG80858.1"/>
    <property type="molecule type" value="Genomic_DNA"/>
</dbReference>
<organism evidence="9 10">
    <name type="scientific">Capnocytophaga ochracea</name>
    <dbReference type="NCBI Taxonomy" id="1018"/>
    <lineage>
        <taxon>Bacteria</taxon>
        <taxon>Pseudomonadati</taxon>
        <taxon>Bacteroidota</taxon>
        <taxon>Flavobacteriia</taxon>
        <taxon>Flavobacteriales</taxon>
        <taxon>Flavobacteriaceae</taxon>
        <taxon>Capnocytophaga</taxon>
    </lineage>
</organism>
<dbReference type="SUPFAM" id="SSF51395">
    <property type="entry name" value="FMN-linked oxidoreductases"/>
    <property type="match status" value="1"/>
</dbReference>
<keyword evidence="3 7" id="KW-0288">FMN</keyword>
<dbReference type="EC" id="1.1.2.3" evidence="9"/>
<keyword evidence="4 9" id="KW-0560">Oxidoreductase</keyword>
<feature type="binding site" evidence="7">
    <location>
        <position position="283"/>
    </location>
    <ligand>
        <name>glyoxylate</name>
        <dbReference type="ChEBI" id="CHEBI:36655"/>
    </ligand>
</feature>
<dbReference type="PIRSF" id="PIRSF000138">
    <property type="entry name" value="Al-hdrx_acd_dh"/>
    <property type="match status" value="1"/>
</dbReference>
<evidence type="ECO:0000313" key="10">
    <source>
        <dbReference type="Proteomes" id="UP000276733"/>
    </source>
</evidence>
<sequence length="394" mass="44360">MRDLTKMTNIEDLRVVCKRNVPKMFYEYVDTGSWTESTYRENVSDFNPIKFRQRILVDMDNRTLESTLLGQKVKFPAMTAPVGFMGMMWADGEIHMAKAAQKFGIPFTLSTMSICSIEDLVEAGVEPFWFQLYVMRDRDFMKDLIRRAKDAKCSALMITVDLQVLGNRHRDIKNGLSTPPKFTIPNMINLSTKIPWGLRYVFGNRRWTFRNIAGHAKNVSDLSSLSSWTKEQFDPSLSWKDIAEIKELWGGPIILKGIMTPEDAIEAVKYGADAIIVSNHGGRQMDDTISTIKALPDIVSAVGSQTEVWIDSGFYTGQNMLKAWALGAKGIMLGRAPVYGLGAYGEEGVTRALQILYDEMDTTMAFSGHRNLQDVDSSILVEGTYPLPSNNFRV</sequence>
<feature type="binding site" evidence="7">
    <location>
        <position position="280"/>
    </location>
    <ligand>
        <name>glyoxylate</name>
        <dbReference type="ChEBI" id="CHEBI:36655"/>
    </ligand>
</feature>
<dbReference type="CDD" id="cd02809">
    <property type="entry name" value="alpha_hydroxyacid_oxid_FMN"/>
    <property type="match status" value="1"/>
</dbReference>
<comment type="cofactor">
    <cofactor evidence="1">
        <name>FMN</name>
        <dbReference type="ChEBI" id="CHEBI:58210"/>
    </cofactor>
</comment>
<dbReference type="GO" id="GO:0009060">
    <property type="term" value="P:aerobic respiration"/>
    <property type="evidence" value="ECO:0007669"/>
    <property type="project" value="TreeGrafter"/>
</dbReference>